<comment type="caution">
    <text evidence="11">The sequence shown here is derived from an EMBL/GenBank/DDBJ whole genome shotgun (WGS) entry which is preliminary data.</text>
</comment>
<evidence type="ECO:0000256" key="4">
    <source>
        <dbReference type="ARBA" id="ARBA00022777"/>
    </source>
</evidence>
<feature type="domain" description="Carbohydrate kinase FGGY N-terminal" evidence="9">
    <location>
        <begin position="3"/>
        <end position="246"/>
    </location>
</feature>
<dbReference type="CDD" id="cd07786">
    <property type="entry name" value="FGGY_EcGK_like"/>
    <property type="match status" value="1"/>
</dbReference>
<dbReference type="InterPro" id="IPR018484">
    <property type="entry name" value="FGGY_N"/>
</dbReference>
<dbReference type="Gene3D" id="3.30.420.40">
    <property type="match status" value="2"/>
</dbReference>
<proteinExistence type="inferred from homology"/>
<gene>
    <name evidence="11" type="primary">glpK</name>
    <name evidence="11" type="ORF">ACFOYY_14215</name>
</gene>
<keyword evidence="6" id="KW-0067">ATP-binding</keyword>
<dbReference type="Proteomes" id="UP001595698">
    <property type="component" value="Unassembled WGS sequence"/>
</dbReference>
<evidence type="ECO:0000256" key="7">
    <source>
        <dbReference type="ARBA" id="ARBA00043149"/>
    </source>
</evidence>
<dbReference type="InterPro" id="IPR043129">
    <property type="entry name" value="ATPase_NBD"/>
</dbReference>
<name>A0ABV8F1A9_9ACTN</name>
<dbReference type="SUPFAM" id="SSF53067">
    <property type="entry name" value="Actin-like ATPase domain"/>
    <property type="match status" value="2"/>
</dbReference>
<evidence type="ECO:0000256" key="2">
    <source>
        <dbReference type="ARBA" id="ARBA00022679"/>
    </source>
</evidence>
<evidence type="ECO:0000256" key="3">
    <source>
        <dbReference type="ARBA" id="ARBA00022741"/>
    </source>
</evidence>
<keyword evidence="3" id="KW-0547">Nucleotide-binding</keyword>
<organism evidence="11 12">
    <name type="scientific">Streptosporangium jomthongense</name>
    <dbReference type="NCBI Taxonomy" id="1193683"/>
    <lineage>
        <taxon>Bacteria</taxon>
        <taxon>Bacillati</taxon>
        <taxon>Actinomycetota</taxon>
        <taxon>Actinomycetes</taxon>
        <taxon>Streptosporangiales</taxon>
        <taxon>Streptosporangiaceae</taxon>
        <taxon>Streptosporangium</taxon>
    </lineage>
</organism>
<evidence type="ECO:0000256" key="5">
    <source>
        <dbReference type="ARBA" id="ARBA00022798"/>
    </source>
</evidence>
<dbReference type="PANTHER" id="PTHR10196">
    <property type="entry name" value="SUGAR KINASE"/>
    <property type="match status" value="1"/>
</dbReference>
<dbReference type="NCBIfam" id="TIGR01311">
    <property type="entry name" value="glycerol_kin"/>
    <property type="match status" value="1"/>
</dbReference>
<dbReference type="InterPro" id="IPR018483">
    <property type="entry name" value="Carb_kinase_FGGY_CS"/>
</dbReference>
<dbReference type="PROSITE" id="PS00445">
    <property type="entry name" value="FGGY_KINASES_2"/>
    <property type="match status" value="1"/>
</dbReference>
<dbReference type="EMBL" id="JBHSBC010000012">
    <property type="protein sequence ID" value="MFC3981288.1"/>
    <property type="molecule type" value="Genomic_DNA"/>
</dbReference>
<comment type="similarity">
    <text evidence="1 8">Belongs to the FGGY kinase family.</text>
</comment>
<dbReference type="Pfam" id="PF00370">
    <property type="entry name" value="FGGY_N"/>
    <property type="match status" value="1"/>
</dbReference>
<evidence type="ECO:0000259" key="10">
    <source>
        <dbReference type="Pfam" id="PF02782"/>
    </source>
</evidence>
<keyword evidence="5" id="KW-0319">Glycerol metabolism</keyword>
<dbReference type="InterPro" id="IPR018485">
    <property type="entry name" value="FGGY_C"/>
</dbReference>
<dbReference type="GO" id="GO:0004370">
    <property type="term" value="F:glycerol kinase activity"/>
    <property type="evidence" value="ECO:0007669"/>
    <property type="project" value="UniProtKB-EC"/>
</dbReference>
<dbReference type="InterPro" id="IPR005999">
    <property type="entry name" value="Glycerol_kin"/>
</dbReference>
<dbReference type="PROSITE" id="PS00933">
    <property type="entry name" value="FGGY_KINASES_1"/>
    <property type="match status" value="1"/>
</dbReference>
<evidence type="ECO:0000256" key="6">
    <source>
        <dbReference type="ARBA" id="ARBA00022840"/>
    </source>
</evidence>
<dbReference type="PANTHER" id="PTHR10196:SF69">
    <property type="entry name" value="GLYCEROL KINASE"/>
    <property type="match status" value="1"/>
</dbReference>
<evidence type="ECO:0000313" key="11">
    <source>
        <dbReference type="EMBL" id="MFC3981288.1"/>
    </source>
</evidence>
<dbReference type="RefSeq" id="WP_386190003.1">
    <property type="nucleotide sequence ID" value="NZ_JBHSBC010000012.1"/>
</dbReference>
<reference evidence="12" key="1">
    <citation type="journal article" date="2019" name="Int. J. Syst. Evol. Microbiol.">
        <title>The Global Catalogue of Microorganisms (GCM) 10K type strain sequencing project: providing services to taxonomists for standard genome sequencing and annotation.</title>
        <authorList>
            <consortium name="The Broad Institute Genomics Platform"/>
            <consortium name="The Broad Institute Genome Sequencing Center for Infectious Disease"/>
            <person name="Wu L."/>
            <person name="Ma J."/>
        </authorList>
    </citation>
    <scope>NUCLEOTIDE SEQUENCE [LARGE SCALE GENOMIC DNA]</scope>
    <source>
        <strain evidence="12">TBRC 7912</strain>
    </source>
</reference>
<accession>A0ABV8F1A9</accession>
<dbReference type="Pfam" id="PF02782">
    <property type="entry name" value="FGGY_C"/>
    <property type="match status" value="1"/>
</dbReference>
<dbReference type="NCBIfam" id="NF000756">
    <property type="entry name" value="PRK00047.1"/>
    <property type="match status" value="1"/>
</dbReference>
<evidence type="ECO:0000259" key="9">
    <source>
        <dbReference type="Pfam" id="PF00370"/>
    </source>
</evidence>
<keyword evidence="4 8" id="KW-0418">Kinase</keyword>
<keyword evidence="12" id="KW-1185">Reference proteome</keyword>
<keyword evidence="2 8" id="KW-0808">Transferase</keyword>
<protein>
    <recommendedName>
        <fullName evidence="7">ATP:glycerol 3-phosphotransferase</fullName>
    </recommendedName>
</protein>
<dbReference type="PIRSF" id="PIRSF000538">
    <property type="entry name" value="GlpK"/>
    <property type="match status" value="1"/>
</dbReference>
<sequence length="496" mass="52307">MSVLAIDAGTTGVTALVVTEDGRVDSRGYQEFPQYFPEPGWVEHDPGEIWRATLAACGMALERTGTRPTCVGITNQRETAVVWDSDTLAAPRPAIVWQDRRSAGICARLRQAGHEPRVSALTGLRLDPYFTATKLTWIAENDPRSWARVLSGEAVVGTVDSYLVARLTGGARHVTDASNASRTLLYDLEAGGWSAELCGFFGVPREALPEIVPNHGVIGVTDPDAFLGLRLPIGGMAGDQQAALFGQACFSPGDVKCTYGTGSFVLINTGSKPVRPGGGLLTTVAWQSPSGEITYALEGSIFVTGAAVQWLRDGLGLIGHAPESEALARTVPDSGGVVFVPALTGLGAPYWDPDARGAILGLTRGTTAAHLARATLEAIAFEVRDVVEVMTGSAGLLMPSLKADGGASGNDLLMETQAAQLGVPVERPAVQETTALGAAFLAGLGTGVWSCAEELRETWTLDRRFEPAGRDEKAHEAAEAAYARWLKAVGRARSWA</sequence>
<feature type="domain" description="Carbohydrate kinase FGGY C-terminal" evidence="10">
    <location>
        <begin position="256"/>
        <end position="443"/>
    </location>
</feature>
<evidence type="ECO:0000313" key="12">
    <source>
        <dbReference type="Proteomes" id="UP001595698"/>
    </source>
</evidence>
<evidence type="ECO:0000256" key="1">
    <source>
        <dbReference type="ARBA" id="ARBA00009156"/>
    </source>
</evidence>
<dbReference type="InterPro" id="IPR000577">
    <property type="entry name" value="Carb_kinase_FGGY"/>
</dbReference>
<evidence type="ECO:0000256" key="8">
    <source>
        <dbReference type="RuleBase" id="RU003733"/>
    </source>
</evidence>